<dbReference type="Gene3D" id="3.30.450.20">
    <property type="entry name" value="PAS domain"/>
    <property type="match status" value="1"/>
</dbReference>
<dbReference type="EMBL" id="JAEQMY010000025">
    <property type="protein sequence ID" value="MBL0405635.1"/>
    <property type="molecule type" value="Genomic_DNA"/>
</dbReference>
<evidence type="ECO:0000256" key="10">
    <source>
        <dbReference type="ARBA" id="ARBA00022777"/>
    </source>
</evidence>
<dbReference type="Pfam" id="PF08448">
    <property type="entry name" value="PAS_4"/>
    <property type="match status" value="1"/>
</dbReference>
<evidence type="ECO:0000313" key="15">
    <source>
        <dbReference type="Proteomes" id="UP000605848"/>
    </source>
</evidence>
<dbReference type="Proteomes" id="UP000605848">
    <property type="component" value="Unassembled WGS sequence"/>
</dbReference>
<evidence type="ECO:0000256" key="9">
    <source>
        <dbReference type="ARBA" id="ARBA00022741"/>
    </source>
</evidence>
<evidence type="ECO:0000256" key="1">
    <source>
        <dbReference type="ARBA" id="ARBA00000085"/>
    </source>
</evidence>
<accession>A0A936ZGV1</accession>
<dbReference type="SUPFAM" id="SSF55785">
    <property type="entry name" value="PYP-like sensor domain (PAS domain)"/>
    <property type="match status" value="1"/>
</dbReference>
<dbReference type="Gene3D" id="3.30.565.10">
    <property type="entry name" value="Histidine kinase-like ATPase, C-terminal domain"/>
    <property type="match status" value="1"/>
</dbReference>
<keyword evidence="4" id="KW-0597">Phosphoprotein</keyword>
<keyword evidence="5" id="KW-0285">Flavoprotein</keyword>
<dbReference type="InterPro" id="IPR013656">
    <property type="entry name" value="PAS_4"/>
</dbReference>
<keyword evidence="12" id="KW-0843">Virulence</keyword>
<dbReference type="InterPro" id="IPR011102">
    <property type="entry name" value="Sig_transdc_His_kinase_HWE"/>
</dbReference>
<organism evidence="14 15">
    <name type="scientific">Microvirga aerilata</name>
    <dbReference type="NCBI Taxonomy" id="670292"/>
    <lineage>
        <taxon>Bacteria</taxon>
        <taxon>Pseudomonadati</taxon>
        <taxon>Pseudomonadota</taxon>
        <taxon>Alphaproteobacteria</taxon>
        <taxon>Hyphomicrobiales</taxon>
        <taxon>Methylobacteriaceae</taxon>
        <taxon>Microvirga</taxon>
    </lineage>
</organism>
<evidence type="ECO:0000256" key="8">
    <source>
        <dbReference type="ARBA" id="ARBA00022737"/>
    </source>
</evidence>
<keyword evidence="10" id="KW-0418">Kinase</keyword>
<evidence type="ECO:0000256" key="12">
    <source>
        <dbReference type="ARBA" id="ARBA00023026"/>
    </source>
</evidence>
<dbReference type="PANTHER" id="PTHR41523">
    <property type="entry name" value="TWO-COMPONENT SYSTEM SENSOR PROTEIN"/>
    <property type="match status" value="1"/>
</dbReference>
<reference evidence="14" key="1">
    <citation type="submission" date="2021-01" db="EMBL/GenBank/DDBJ databases">
        <title>Microvirga sp.</title>
        <authorList>
            <person name="Kim M.K."/>
        </authorList>
    </citation>
    <scope>NUCLEOTIDE SEQUENCE</scope>
    <source>
        <strain evidence="14">5420S-16</strain>
    </source>
</reference>
<dbReference type="AlphaFoldDB" id="A0A936ZGV1"/>
<feature type="domain" description="PAC" evidence="13">
    <location>
        <begin position="94"/>
        <end position="146"/>
    </location>
</feature>
<dbReference type="SUPFAM" id="SSF55874">
    <property type="entry name" value="ATPase domain of HSP90 chaperone/DNA topoisomerase II/histidine kinase"/>
    <property type="match status" value="1"/>
</dbReference>
<dbReference type="PANTHER" id="PTHR41523:SF7">
    <property type="entry name" value="HISTIDINE KINASE"/>
    <property type="match status" value="1"/>
</dbReference>
<name>A0A936ZGV1_9HYPH</name>
<dbReference type="Pfam" id="PF07536">
    <property type="entry name" value="HWE_HK"/>
    <property type="match status" value="1"/>
</dbReference>
<dbReference type="NCBIfam" id="TIGR00229">
    <property type="entry name" value="sensory_box"/>
    <property type="match status" value="1"/>
</dbReference>
<gene>
    <name evidence="14" type="ORF">JKG68_16835</name>
</gene>
<comment type="caution">
    <text evidence="14">The sequence shown here is derived from an EMBL/GenBank/DDBJ whole genome shotgun (WGS) entry which is preliminary data.</text>
</comment>
<protein>
    <recommendedName>
        <fullName evidence="3">Blue-light-activated histidine kinase</fullName>
        <ecNumber evidence="2">2.7.13.3</ecNumber>
    </recommendedName>
</protein>
<proteinExistence type="predicted"/>
<keyword evidence="8" id="KW-0677">Repeat</keyword>
<evidence type="ECO:0000256" key="7">
    <source>
        <dbReference type="ARBA" id="ARBA00022679"/>
    </source>
</evidence>
<dbReference type="InterPro" id="IPR036890">
    <property type="entry name" value="HATPase_C_sf"/>
</dbReference>
<dbReference type="InterPro" id="IPR035965">
    <property type="entry name" value="PAS-like_dom_sf"/>
</dbReference>
<keyword evidence="15" id="KW-1185">Reference proteome</keyword>
<keyword evidence="11" id="KW-0067">ATP-binding</keyword>
<dbReference type="SMART" id="SM00911">
    <property type="entry name" value="HWE_HK"/>
    <property type="match status" value="1"/>
</dbReference>
<dbReference type="GO" id="GO:0004673">
    <property type="term" value="F:protein histidine kinase activity"/>
    <property type="evidence" value="ECO:0007669"/>
    <property type="project" value="UniProtKB-EC"/>
</dbReference>
<comment type="catalytic activity">
    <reaction evidence="1">
        <text>ATP + protein L-histidine = ADP + protein N-phospho-L-histidine.</text>
        <dbReference type="EC" id="2.7.13.3"/>
    </reaction>
</comment>
<dbReference type="InterPro" id="IPR000014">
    <property type="entry name" value="PAS"/>
</dbReference>
<evidence type="ECO:0000259" key="13">
    <source>
        <dbReference type="PROSITE" id="PS50113"/>
    </source>
</evidence>
<evidence type="ECO:0000313" key="14">
    <source>
        <dbReference type="EMBL" id="MBL0405635.1"/>
    </source>
</evidence>
<keyword evidence="9" id="KW-0547">Nucleotide-binding</keyword>
<sequence>MIGAMLDLTERRQAEAALQASEEFTRRILESSTDCIKVLDADARLRFMSPGGLHVMEVDDFGAIEGCDWRGFWSGPDHAKACEAVQTALAGGNARFQGQTPTMKGRPRWWDVAVTPISNPNGAVDKLLSVSRDITETKQWEEHQRLLINELNHRVKNTLATVQSIVGQTLRNAGTLDEAQAAFEGRLFALSRAHDVLTRENWEGAGLRAIVAEAVAPYGNAREDRLHLEGPDVRLPPRVALALAMALQELATNAVKYGALSNESGEVGIQWTLDGTNVPPCLHLRWEESGGPPVQVPTRRGFGTRLIERSLALDLDGDVRIEFAPSGVTCTVDAPLLPDGLPLAGSR</sequence>
<evidence type="ECO:0000256" key="4">
    <source>
        <dbReference type="ARBA" id="ARBA00022553"/>
    </source>
</evidence>
<evidence type="ECO:0000256" key="11">
    <source>
        <dbReference type="ARBA" id="ARBA00022840"/>
    </source>
</evidence>
<dbReference type="GO" id="GO:0005524">
    <property type="term" value="F:ATP binding"/>
    <property type="evidence" value="ECO:0007669"/>
    <property type="project" value="UniProtKB-KW"/>
</dbReference>
<evidence type="ECO:0000256" key="5">
    <source>
        <dbReference type="ARBA" id="ARBA00022630"/>
    </source>
</evidence>
<evidence type="ECO:0000256" key="6">
    <source>
        <dbReference type="ARBA" id="ARBA00022643"/>
    </source>
</evidence>
<dbReference type="EC" id="2.7.13.3" evidence="2"/>
<evidence type="ECO:0000256" key="2">
    <source>
        <dbReference type="ARBA" id="ARBA00012438"/>
    </source>
</evidence>
<keyword evidence="6" id="KW-0288">FMN</keyword>
<evidence type="ECO:0000256" key="3">
    <source>
        <dbReference type="ARBA" id="ARBA00021740"/>
    </source>
</evidence>
<dbReference type="InterPro" id="IPR000700">
    <property type="entry name" value="PAS-assoc_C"/>
</dbReference>
<dbReference type="PROSITE" id="PS50113">
    <property type="entry name" value="PAC"/>
    <property type="match status" value="2"/>
</dbReference>
<keyword evidence="7" id="KW-0808">Transferase</keyword>
<feature type="domain" description="PAC" evidence="13">
    <location>
        <begin position="1"/>
        <end position="20"/>
    </location>
</feature>